<dbReference type="AlphaFoldDB" id="A0AAW1D824"/>
<dbReference type="PANTHER" id="PTHR46540:SF1">
    <property type="entry name" value="TETRATRICOPEPTIDE REPEAT PROTEIN 12"/>
    <property type="match status" value="1"/>
</dbReference>
<feature type="compositionally biased region" description="Basic and acidic residues" evidence="1">
    <location>
        <begin position="16"/>
        <end position="25"/>
    </location>
</feature>
<comment type="caution">
    <text evidence="2">The sequence shown here is derived from an EMBL/GenBank/DDBJ whole genome shotgun (WGS) entry which is preliminary data.</text>
</comment>
<dbReference type="SMART" id="SM00028">
    <property type="entry name" value="TPR"/>
    <property type="match status" value="3"/>
</dbReference>
<evidence type="ECO:0000313" key="3">
    <source>
        <dbReference type="Proteomes" id="UP001461498"/>
    </source>
</evidence>
<dbReference type="Gene3D" id="1.25.40.10">
    <property type="entry name" value="Tetratricopeptide repeat domain"/>
    <property type="match status" value="1"/>
</dbReference>
<dbReference type="SUPFAM" id="SSF48452">
    <property type="entry name" value="TPR-like"/>
    <property type="match status" value="1"/>
</dbReference>
<dbReference type="GO" id="GO:0005737">
    <property type="term" value="C:cytoplasm"/>
    <property type="evidence" value="ECO:0007669"/>
    <property type="project" value="TreeGrafter"/>
</dbReference>
<dbReference type="GO" id="GO:0005813">
    <property type="term" value="C:centrosome"/>
    <property type="evidence" value="ECO:0007669"/>
    <property type="project" value="TreeGrafter"/>
</dbReference>
<organism evidence="2 3">
    <name type="scientific">Rhynocoris fuscipes</name>
    <dbReference type="NCBI Taxonomy" id="488301"/>
    <lineage>
        <taxon>Eukaryota</taxon>
        <taxon>Metazoa</taxon>
        <taxon>Ecdysozoa</taxon>
        <taxon>Arthropoda</taxon>
        <taxon>Hexapoda</taxon>
        <taxon>Insecta</taxon>
        <taxon>Pterygota</taxon>
        <taxon>Neoptera</taxon>
        <taxon>Paraneoptera</taxon>
        <taxon>Hemiptera</taxon>
        <taxon>Heteroptera</taxon>
        <taxon>Panheteroptera</taxon>
        <taxon>Cimicomorpha</taxon>
        <taxon>Reduviidae</taxon>
        <taxon>Harpactorinae</taxon>
        <taxon>Harpactorini</taxon>
        <taxon>Rhynocoris</taxon>
    </lineage>
</organism>
<dbReference type="InterPro" id="IPR043195">
    <property type="entry name" value="TTC12"/>
</dbReference>
<proteinExistence type="predicted"/>
<reference evidence="2 3" key="1">
    <citation type="submission" date="2022-12" db="EMBL/GenBank/DDBJ databases">
        <title>Chromosome-level genome assembly of true bugs.</title>
        <authorList>
            <person name="Ma L."/>
            <person name="Li H."/>
        </authorList>
    </citation>
    <scope>NUCLEOTIDE SEQUENCE [LARGE SCALE GENOMIC DNA]</scope>
    <source>
        <strain evidence="2">Lab_2022b</strain>
    </source>
</reference>
<dbReference type="GO" id="GO:0007288">
    <property type="term" value="P:sperm axoneme assembly"/>
    <property type="evidence" value="ECO:0007669"/>
    <property type="project" value="TreeGrafter"/>
</dbReference>
<dbReference type="EMBL" id="JAPXFL010000004">
    <property type="protein sequence ID" value="KAK9507169.1"/>
    <property type="molecule type" value="Genomic_DNA"/>
</dbReference>
<name>A0AAW1D824_9HEMI</name>
<evidence type="ECO:0008006" key="4">
    <source>
        <dbReference type="Google" id="ProtNLM"/>
    </source>
</evidence>
<evidence type="ECO:0000256" key="1">
    <source>
        <dbReference type="SAM" id="MobiDB-lite"/>
    </source>
</evidence>
<gene>
    <name evidence="2" type="ORF">O3M35_007081</name>
</gene>
<accession>A0AAW1D824</accession>
<dbReference type="PANTHER" id="PTHR46540">
    <property type="entry name" value="TETRATRICOPEPTIDE REPEAT PROTEIN 12"/>
    <property type="match status" value="1"/>
</dbReference>
<evidence type="ECO:0000313" key="2">
    <source>
        <dbReference type="EMBL" id="KAK9507169.1"/>
    </source>
</evidence>
<dbReference type="InterPro" id="IPR019734">
    <property type="entry name" value="TPR_rpt"/>
</dbReference>
<dbReference type="InterPro" id="IPR011990">
    <property type="entry name" value="TPR-like_helical_dom_sf"/>
</dbReference>
<sequence>MFNDDQSAFRAEVEEELARMKEPKEGTEFDNFMRKVTNMESIISGLTSNNVEVAEKAMIKADLFINDLKAGENIDVDKCEVREKTNRTVINQAAFDELKNEPEDNKPHTMSPEAFMKSVEKDANERAQDRRDRKIISDRHKLAGNKAFREKDYEKALVCYNKAITATHDSGVLYTNRALTCLKLGLNQRALDDAVKAQSVNRKSVKAIVYEAEALYNLGRYEKSEKVISEGCKLMPDKENFLRG</sequence>
<keyword evidence="3" id="KW-1185">Reference proteome</keyword>
<feature type="region of interest" description="Disordered" evidence="1">
    <location>
        <begin position="1"/>
        <end position="25"/>
    </location>
</feature>
<protein>
    <recommendedName>
        <fullName evidence="4">Tetratricopeptide repeat protein 12</fullName>
    </recommendedName>
</protein>
<dbReference type="Proteomes" id="UP001461498">
    <property type="component" value="Unassembled WGS sequence"/>
</dbReference>
<dbReference type="GO" id="GO:0070286">
    <property type="term" value="P:axonemal dynein complex assembly"/>
    <property type="evidence" value="ECO:0007669"/>
    <property type="project" value="TreeGrafter"/>
</dbReference>